<dbReference type="EMBL" id="GBXM01032141">
    <property type="protein sequence ID" value="JAH76436.1"/>
    <property type="molecule type" value="Transcribed_RNA"/>
</dbReference>
<accession>A0A0E9VEK7</accession>
<organism evidence="1">
    <name type="scientific">Anguilla anguilla</name>
    <name type="common">European freshwater eel</name>
    <name type="synonym">Muraena anguilla</name>
    <dbReference type="NCBI Taxonomy" id="7936"/>
    <lineage>
        <taxon>Eukaryota</taxon>
        <taxon>Metazoa</taxon>
        <taxon>Chordata</taxon>
        <taxon>Craniata</taxon>
        <taxon>Vertebrata</taxon>
        <taxon>Euteleostomi</taxon>
        <taxon>Actinopterygii</taxon>
        <taxon>Neopterygii</taxon>
        <taxon>Teleostei</taxon>
        <taxon>Anguilliformes</taxon>
        <taxon>Anguillidae</taxon>
        <taxon>Anguilla</taxon>
    </lineage>
</organism>
<name>A0A0E9VEK7_ANGAN</name>
<protein>
    <submittedName>
        <fullName evidence="1">Uncharacterized protein</fullName>
    </submittedName>
</protein>
<reference evidence="1" key="2">
    <citation type="journal article" date="2015" name="Fish Shellfish Immunol.">
        <title>Early steps in the European eel (Anguilla anguilla)-Vibrio vulnificus interaction in the gills: Role of the RtxA13 toxin.</title>
        <authorList>
            <person name="Callol A."/>
            <person name="Pajuelo D."/>
            <person name="Ebbesson L."/>
            <person name="Teles M."/>
            <person name="MacKenzie S."/>
            <person name="Amaro C."/>
        </authorList>
    </citation>
    <scope>NUCLEOTIDE SEQUENCE</scope>
</reference>
<dbReference type="AlphaFoldDB" id="A0A0E9VEK7"/>
<proteinExistence type="predicted"/>
<reference evidence="1" key="1">
    <citation type="submission" date="2014-11" db="EMBL/GenBank/DDBJ databases">
        <authorList>
            <person name="Amaro Gonzalez C."/>
        </authorList>
    </citation>
    <scope>NUCLEOTIDE SEQUENCE</scope>
</reference>
<sequence length="16" mass="1984">MNAMIQIKQMQYPFLK</sequence>
<evidence type="ECO:0000313" key="1">
    <source>
        <dbReference type="EMBL" id="JAH76436.1"/>
    </source>
</evidence>